<dbReference type="STRING" id="1658174.A0A1J9QF11"/>
<dbReference type="PANTHER" id="PTHR47844">
    <property type="entry name" value="SYNTHASE CPS1, PUTATIVE (AFU_ORTHOLOGUE AFUA_7G02500)-RELATED"/>
    <property type="match status" value="1"/>
</dbReference>
<dbReference type="SMART" id="SM00382">
    <property type="entry name" value="AAA"/>
    <property type="match status" value="1"/>
</dbReference>
<dbReference type="SUPFAM" id="SSF90123">
    <property type="entry name" value="ABC transporter transmembrane region"/>
    <property type="match status" value="1"/>
</dbReference>
<evidence type="ECO:0000256" key="2">
    <source>
        <dbReference type="ARBA" id="ARBA00022448"/>
    </source>
</evidence>
<dbReference type="InterPro" id="IPR052427">
    <property type="entry name" value="Glycosyltrans_GT2/GT47"/>
</dbReference>
<comment type="caution">
    <text evidence="14">The sequence shown here is derived from an EMBL/GenBank/DDBJ whole genome shotgun (WGS) entry which is preliminary data.</text>
</comment>
<evidence type="ECO:0000256" key="11">
    <source>
        <dbReference type="ARBA" id="ARBA00023180"/>
    </source>
</evidence>
<evidence type="ECO:0000256" key="10">
    <source>
        <dbReference type="ARBA" id="ARBA00023136"/>
    </source>
</evidence>
<dbReference type="SUPFAM" id="SSF52540">
    <property type="entry name" value="P-loop containing nucleoside triphosphate hydrolases"/>
    <property type="match status" value="1"/>
</dbReference>
<evidence type="ECO:0000256" key="3">
    <source>
        <dbReference type="ARBA" id="ARBA00022475"/>
    </source>
</evidence>
<name>A0A1J9QF11_9EURO</name>
<sequence>MEYILAFLSLFLYRYARLVVNLWAYHRHKPITPSRASKLTSKDVTVVIPSVDGHGVRLIHTLQSILQNSPQKVILVTIKKNHMKAEEMIKSLQSLQAIVKVITVHKPNKREQMAAGIREVATKITVFADDDDVMWTDSLLQWILSPFEKTTRTGAVGTCQRVQRNPVQSISQSVFRFLGALYIERRNFDCAATVHIDGGVPCISGRTAAYRTSILQDQNFIQGFCNETWGGNELDPDDDNFLTRWMVSQGWDIHIQCHPDALVSTMLEDNPNFLKQCLRWARSNWRSNLRSMFVEMFIWRRHPYSTYAVYLTTLSPPALVGDAALIWLCNKATEDLMLHHWLLGLLVVWMFISKFIKFLGYFQRHPSDIILLPISILFGYVHGVIKLYAACTLHVTRWENRERPDGTGKEESPRNQANKKHLVCNWKKYTHFLWTVAWPAGNIRLQLHCFGLGMLNRMNELGVLSYRDICIFVLLQVLDMGSLTAAIRIFLLLPLEDYWIKKLKIGSFERIMALSGDFHENNDPNASADLISEAGSFEYQMAAIFLQLGPLLLDALLALSTLYYLETRAAFCFIVVVVFYFCVQNLGPQEDLQRQRFHSLKREKSVVCQSVLNWATVSYFNGFKREKEGLVEAVDTQLDYKKKSAIRSMFKTTMETSGFAAGFVGACLATARGVTQGDRPVGGLFAMLTYWTRLSEPLKFTVRQIGTLREQAVKMEPFIEIFEKTPTVVDPEEDAPSATINSGNIDFDRVNFSYDGRRPIFEDFSFKIKSGQTIVIVGATGSGKSTLIKLLLRQYSPQSGTIRIDGKDISRVRMETVRENIALAPQHPGFFVNTITDNIRYANPKASDADVHEACRVAAIHDQILKYPDRYDTVMRADKLSGGERRRLAIARAFIKNAPLLILDEPTNDLDNKTAAQIRHNMLRRTRGQTTIVISHDINLMKDADKIIVIDSGKVVEEGNHRTLMHRQGHYYKLYTGKM</sequence>
<evidence type="ECO:0000313" key="14">
    <source>
        <dbReference type="EMBL" id="OJD26698.1"/>
    </source>
</evidence>
<dbReference type="GO" id="GO:0016887">
    <property type="term" value="F:ATP hydrolysis activity"/>
    <property type="evidence" value="ECO:0007669"/>
    <property type="project" value="InterPro"/>
</dbReference>
<evidence type="ECO:0000256" key="1">
    <source>
        <dbReference type="ARBA" id="ARBA00004651"/>
    </source>
</evidence>
<keyword evidence="15" id="KW-1185">Reference proteome</keyword>
<dbReference type="GO" id="GO:0016757">
    <property type="term" value="F:glycosyltransferase activity"/>
    <property type="evidence" value="ECO:0007669"/>
    <property type="project" value="UniProtKB-KW"/>
</dbReference>
<dbReference type="AlphaFoldDB" id="A0A1J9QF11"/>
<dbReference type="Pfam" id="PF00005">
    <property type="entry name" value="ABC_tran"/>
    <property type="match status" value="1"/>
</dbReference>
<dbReference type="Gene3D" id="3.40.50.300">
    <property type="entry name" value="P-loop containing nucleotide triphosphate hydrolases"/>
    <property type="match status" value="1"/>
</dbReference>
<dbReference type="Pfam" id="PF13641">
    <property type="entry name" value="Glyco_tranf_2_3"/>
    <property type="match status" value="1"/>
</dbReference>
<dbReference type="Gene3D" id="1.20.1560.10">
    <property type="entry name" value="ABC transporter type 1, transmembrane domain"/>
    <property type="match status" value="1"/>
</dbReference>
<evidence type="ECO:0000256" key="6">
    <source>
        <dbReference type="ARBA" id="ARBA00022692"/>
    </source>
</evidence>
<feature type="domain" description="ABC transporter" evidence="13">
    <location>
        <begin position="745"/>
        <end position="977"/>
    </location>
</feature>
<dbReference type="InterPro" id="IPR003593">
    <property type="entry name" value="AAA+_ATPase"/>
</dbReference>
<dbReference type="GO" id="GO:0005886">
    <property type="term" value="C:plasma membrane"/>
    <property type="evidence" value="ECO:0007669"/>
    <property type="project" value="UniProtKB-SubCell"/>
</dbReference>
<dbReference type="Pfam" id="PF00664">
    <property type="entry name" value="ABC_membrane"/>
    <property type="match status" value="1"/>
</dbReference>
<proteinExistence type="predicted"/>
<organism evidence="14 15">
    <name type="scientific">Blastomyces percursus</name>
    <dbReference type="NCBI Taxonomy" id="1658174"/>
    <lineage>
        <taxon>Eukaryota</taxon>
        <taxon>Fungi</taxon>
        <taxon>Dikarya</taxon>
        <taxon>Ascomycota</taxon>
        <taxon>Pezizomycotina</taxon>
        <taxon>Eurotiomycetes</taxon>
        <taxon>Eurotiomycetidae</taxon>
        <taxon>Onygenales</taxon>
        <taxon>Ajellomycetaceae</taxon>
        <taxon>Blastomyces</taxon>
    </lineage>
</organism>
<reference evidence="14 15" key="1">
    <citation type="submission" date="2015-08" db="EMBL/GenBank/DDBJ databases">
        <title>Emmonsia species relationships and genome sequence.</title>
        <authorList>
            <person name="Cuomo C.A."/>
            <person name="Schwartz I.S."/>
            <person name="Kenyon C."/>
            <person name="De Hoog G.S."/>
            <person name="Govender N.P."/>
            <person name="Botha A."/>
            <person name="Moreno L."/>
            <person name="De Vries M."/>
            <person name="Munoz J.F."/>
            <person name="Stielow J.B."/>
        </authorList>
    </citation>
    <scope>NUCLEOTIDE SEQUENCE [LARGE SCALE GENOMIC DNA]</scope>
    <source>
        <strain evidence="14 15">EI222</strain>
    </source>
</reference>
<evidence type="ECO:0000256" key="8">
    <source>
        <dbReference type="ARBA" id="ARBA00022840"/>
    </source>
</evidence>
<keyword evidence="4" id="KW-0328">Glycosyltransferase</keyword>
<dbReference type="OrthoDB" id="4200921at2759"/>
<feature type="transmembrane region" description="Helical" evidence="12">
    <location>
        <begin position="569"/>
        <end position="587"/>
    </location>
</feature>
<dbReference type="InterPro" id="IPR036640">
    <property type="entry name" value="ABC1_TM_sf"/>
</dbReference>
<keyword evidence="3" id="KW-1003">Cell membrane</keyword>
<dbReference type="InterPro" id="IPR003439">
    <property type="entry name" value="ABC_transporter-like_ATP-bd"/>
</dbReference>
<dbReference type="PROSITE" id="PS50893">
    <property type="entry name" value="ABC_TRANSPORTER_2"/>
    <property type="match status" value="1"/>
</dbReference>
<keyword evidence="2" id="KW-0813">Transport</keyword>
<keyword evidence="8" id="KW-0067">ATP-binding</keyword>
<evidence type="ECO:0000256" key="5">
    <source>
        <dbReference type="ARBA" id="ARBA00022679"/>
    </source>
</evidence>
<accession>A0A1J9QF11</accession>
<dbReference type="InterPro" id="IPR011527">
    <property type="entry name" value="ABC1_TM_dom"/>
</dbReference>
<evidence type="ECO:0000256" key="4">
    <source>
        <dbReference type="ARBA" id="ARBA00022676"/>
    </source>
</evidence>
<evidence type="ECO:0000313" key="15">
    <source>
        <dbReference type="Proteomes" id="UP000242791"/>
    </source>
</evidence>
<dbReference type="PANTHER" id="PTHR47844:SF1">
    <property type="entry name" value="EXOSTOSIN-LIKE 2"/>
    <property type="match status" value="1"/>
</dbReference>
<keyword evidence="10 12" id="KW-0472">Membrane</keyword>
<dbReference type="EMBL" id="LGTZ01000189">
    <property type="protein sequence ID" value="OJD26698.1"/>
    <property type="molecule type" value="Genomic_DNA"/>
</dbReference>
<dbReference type="InterPro" id="IPR017871">
    <property type="entry name" value="ABC_transporter-like_CS"/>
</dbReference>
<dbReference type="Proteomes" id="UP000242791">
    <property type="component" value="Unassembled WGS sequence"/>
</dbReference>
<feature type="transmembrane region" description="Helical" evidence="12">
    <location>
        <begin position="341"/>
        <end position="363"/>
    </location>
</feature>
<evidence type="ECO:0000256" key="9">
    <source>
        <dbReference type="ARBA" id="ARBA00022989"/>
    </source>
</evidence>
<evidence type="ECO:0000256" key="7">
    <source>
        <dbReference type="ARBA" id="ARBA00022741"/>
    </source>
</evidence>
<feature type="transmembrane region" description="Helical" evidence="12">
    <location>
        <begin position="369"/>
        <end position="389"/>
    </location>
</feature>
<keyword evidence="7" id="KW-0547">Nucleotide-binding</keyword>
<dbReference type="InterPro" id="IPR029044">
    <property type="entry name" value="Nucleotide-diphossugar_trans"/>
</dbReference>
<keyword evidence="11" id="KW-0325">Glycoprotein</keyword>
<protein>
    <recommendedName>
        <fullName evidence="13">ABC transporter domain-containing protein</fullName>
    </recommendedName>
</protein>
<gene>
    <name evidence="14" type="ORF">ACJ73_01906</name>
</gene>
<keyword evidence="5" id="KW-0808">Transferase</keyword>
<dbReference type="PROSITE" id="PS00211">
    <property type="entry name" value="ABC_TRANSPORTER_1"/>
    <property type="match status" value="1"/>
</dbReference>
<dbReference type="SUPFAM" id="SSF53448">
    <property type="entry name" value="Nucleotide-diphospho-sugar transferases"/>
    <property type="match status" value="1"/>
</dbReference>
<evidence type="ECO:0000259" key="13">
    <source>
        <dbReference type="PROSITE" id="PS50893"/>
    </source>
</evidence>
<evidence type="ECO:0000256" key="12">
    <source>
        <dbReference type="SAM" id="Phobius"/>
    </source>
</evidence>
<keyword evidence="9 12" id="KW-1133">Transmembrane helix</keyword>
<feature type="transmembrane region" description="Helical" evidence="12">
    <location>
        <begin position="307"/>
        <end position="329"/>
    </location>
</feature>
<dbReference type="GO" id="GO:0140359">
    <property type="term" value="F:ABC-type transporter activity"/>
    <property type="evidence" value="ECO:0007669"/>
    <property type="project" value="InterPro"/>
</dbReference>
<dbReference type="FunFam" id="3.40.50.300:FF:000221">
    <property type="entry name" value="Multidrug ABC transporter ATP-binding protein"/>
    <property type="match status" value="1"/>
</dbReference>
<dbReference type="InterPro" id="IPR027417">
    <property type="entry name" value="P-loop_NTPase"/>
</dbReference>
<dbReference type="CDD" id="cd06434">
    <property type="entry name" value="GT2_HAS"/>
    <property type="match status" value="1"/>
</dbReference>
<dbReference type="VEuPathDB" id="FungiDB:ACJ73_01906"/>
<comment type="subcellular location">
    <subcellularLocation>
        <location evidence="1">Cell membrane</location>
        <topology evidence="1">Multi-pass membrane protein</topology>
    </subcellularLocation>
</comment>
<dbReference type="GO" id="GO:0005524">
    <property type="term" value="F:ATP binding"/>
    <property type="evidence" value="ECO:0007669"/>
    <property type="project" value="UniProtKB-KW"/>
</dbReference>
<feature type="transmembrane region" description="Helical" evidence="12">
    <location>
        <begin position="469"/>
        <end position="493"/>
    </location>
</feature>
<feature type="transmembrane region" description="Helical" evidence="12">
    <location>
        <begin position="539"/>
        <end position="562"/>
    </location>
</feature>
<keyword evidence="6 12" id="KW-0812">Transmembrane</keyword>
<dbReference type="Gene3D" id="3.90.550.10">
    <property type="entry name" value="Spore Coat Polysaccharide Biosynthesis Protein SpsA, Chain A"/>
    <property type="match status" value="1"/>
</dbReference>